<dbReference type="InterPro" id="IPR001254">
    <property type="entry name" value="Trypsin_dom"/>
</dbReference>
<evidence type="ECO:0000313" key="5">
    <source>
        <dbReference type="Proteomes" id="UP001164746"/>
    </source>
</evidence>
<evidence type="ECO:0008006" key="6">
    <source>
        <dbReference type="Google" id="ProtNLM"/>
    </source>
</evidence>
<gene>
    <name evidence="4" type="ORF">MAR_032917</name>
</gene>
<keyword evidence="5" id="KW-1185">Reference proteome</keyword>
<dbReference type="InterPro" id="IPR002035">
    <property type="entry name" value="VWF_A"/>
</dbReference>
<protein>
    <recommendedName>
        <fullName evidence="6">VWFA domain-containing protein</fullName>
    </recommendedName>
</protein>
<dbReference type="Gene3D" id="2.40.10.10">
    <property type="entry name" value="Trypsin-like serine proteases"/>
    <property type="match status" value="1"/>
</dbReference>
<accession>A0ABY7G8D8</accession>
<dbReference type="Pfam" id="PF00089">
    <property type="entry name" value="Trypsin"/>
    <property type="match status" value="1"/>
</dbReference>
<evidence type="ECO:0000256" key="1">
    <source>
        <dbReference type="SAM" id="MobiDB-lite"/>
    </source>
</evidence>
<dbReference type="Pfam" id="PF00092">
    <property type="entry name" value="VWA"/>
    <property type="match status" value="1"/>
</dbReference>
<feature type="compositionally biased region" description="Basic and acidic residues" evidence="1">
    <location>
        <begin position="365"/>
        <end position="385"/>
    </location>
</feature>
<organism evidence="4 5">
    <name type="scientific">Mya arenaria</name>
    <name type="common">Soft-shell clam</name>
    <dbReference type="NCBI Taxonomy" id="6604"/>
    <lineage>
        <taxon>Eukaryota</taxon>
        <taxon>Metazoa</taxon>
        <taxon>Spiralia</taxon>
        <taxon>Lophotrochozoa</taxon>
        <taxon>Mollusca</taxon>
        <taxon>Bivalvia</taxon>
        <taxon>Autobranchia</taxon>
        <taxon>Heteroconchia</taxon>
        <taxon>Euheterodonta</taxon>
        <taxon>Imparidentia</taxon>
        <taxon>Neoheterodontei</taxon>
        <taxon>Myida</taxon>
        <taxon>Myoidea</taxon>
        <taxon>Myidae</taxon>
        <taxon>Mya</taxon>
    </lineage>
</organism>
<feature type="region of interest" description="Disordered" evidence="1">
    <location>
        <begin position="358"/>
        <end position="385"/>
    </location>
</feature>
<sequence>MACLQIEKETTGGGTSFSSVLNTIIIRIHLSKIVGSQRAGHGTNKALFLITDGEQTVKERDSLNHKLILLKEEGYELFTVGIGRNINKLMLKEIASEPTKDHIFLIRKFNDLKYIGDILSSTFNVSEGHIILKKTKDYGKCGISGSTEITEGTDNSKKITVNLGDSRLYQGDDEQVMPIVKGVNIHPNYTGVPNEHDIRDYDVAILDFGEDDRTQPPLNKYSLERLKSSKVLDGEAHGFTVGWGLSPSFTRQLPWVKQKQNRREIQSDFICGRQYPDLDTDRYFCVGNIRKEGDSCRGDIGGAYMAELRAKRYSAFGIAQRTYDCQEHRHFSIFLDLHHPSITEWALPILGRCNRLGSAEDEEKEAEKERAQKKTEETNLLKKAG</sequence>
<reference evidence="4" key="1">
    <citation type="submission" date="2022-11" db="EMBL/GenBank/DDBJ databases">
        <title>Centuries of genome instability and evolution in soft-shell clam transmissible cancer (bioRxiv).</title>
        <authorList>
            <person name="Hart S.F.M."/>
            <person name="Yonemitsu M.A."/>
            <person name="Giersch R.M."/>
            <person name="Beal B.F."/>
            <person name="Arriagada G."/>
            <person name="Davis B.W."/>
            <person name="Ostrander E.A."/>
            <person name="Goff S.P."/>
            <person name="Metzger M.J."/>
        </authorList>
    </citation>
    <scope>NUCLEOTIDE SEQUENCE</scope>
    <source>
        <strain evidence="4">MELC-2E11</strain>
        <tissue evidence="4">Siphon/mantle</tissue>
    </source>
</reference>
<proteinExistence type="predicted"/>
<dbReference type="InterPro" id="IPR009003">
    <property type="entry name" value="Peptidase_S1_PA"/>
</dbReference>
<dbReference type="SUPFAM" id="SSF50494">
    <property type="entry name" value="Trypsin-like serine proteases"/>
    <property type="match status" value="1"/>
</dbReference>
<dbReference type="InterPro" id="IPR043504">
    <property type="entry name" value="Peptidase_S1_PA_chymotrypsin"/>
</dbReference>
<evidence type="ECO:0000313" key="4">
    <source>
        <dbReference type="EMBL" id="WAR30375.1"/>
    </source>
</evidence>
<evidence type="ECO:0000259" key="2">
    <source>
        <dbReference type="PROSITE" id="PS50234"/>
    </source>
</evidence>
<dbReference type="InterPro" id="IPR036465">
    <property type="entry name" value="vWFA_dom_sf"/>
</dbReference>
<feature type="domain" description="Peptidase S1" evidence="3">
    <location>
        <begin position="116"/>
        <end position="351"/>
    </location>
</feature>
<dbReference type="PANTHER" id="PTHR24020">
    <property type="entry name" value="COLLAGEN ALPHA"/>
    <property type="match status" value="1"/>
</dbReference>
<dbReference type="InterPro" id="IPR050525">
    <property type="entry name" value="ECM_Assembly_Org"/>
</dbReference>
<dbReference type="PROSITE" id="PS50240">
    <property type="entry name" value="TRYPSIN_DOM"/>
    <property type="match status" value="1"/>
</dbReference>
<dbReference type="EMBL" id="CP111028">
    <property type="protein sequence ID" value="WAR30375.1"/>
    <property type="molecule type" value="Genomic_DNA"/>
</dbReference>
<dbReference type="Gene3D" id="3.40.50.410">
    <property type="entry name" value="von Willebrand factor, type A domain"/>
    <property type="match status" value="1"/>
</dbReference>
<dbReference type="PROSITE" id="PS50234">
    <property type="entry name" value="VWFA"/>
    <property type="match status" value="1"/>
</dbReference>
<name>A0ABY7G8D8_MYAAR</name>
<dbReference type="SUPFAM" id="SSF53300">
    <property type="entry name" value="vWA-like"/>
    <property type="match status" value="1"/>
</dbReference>
<evidence type="ECO:0000259" key="3">
    <source>
        <dbReference type="PROSITE" id="PS50240"/>
    </source>
</evidence>
<feature type="domain" description="VWFA" evidence="2">
    <location>
        <begin position="1"/>
        <end position="119"/>
    </location>
</feature>
<dbReference type="Proteomes" id="UP001164746">
    <property type="component" value="Chromosome 17"/>
</dbReference>